<dbReference type="PRINTS" id="PR00413">
    <property type="entry name" value="HADHALOGNASE"/>
</dbReference>
<dbReference type="GO" id="GO:0008967">
    <property type="term" value="F:phosphoglycolate phosphatase activity"/>
    <property type="evidence" value="ECO:0007669"/>
    <property type="project" value="TreeGrafter"/>
</dbReference>
<organism evidence="3 4">
    <name type="scientific">Tepidibacillus fermentans</name>
    <dbReference type="NCBI Taxonomy" id="1281767"/>
    <lineage>
        <taxon>Bacteria</taxon>
        <taxon>Bacillati</taxon>
        <taxon>Bacillota</taxon>
        <taxon>Bacilli</taxon>
        <taxon>Bacillales</taxon>
        <taxon>Bacillaceae</taxon>
        <taxon>Tepidibacillus</taxon>
    </lineage>
</organism>
<accession>A0A4R3KFN0</accession>
<dbReference type="Proteomes" id="UP000295788">
    <property type="component" value="Unassembled WGS sequence"/>
</dbReference>
<dbReference type="EMBL" id="SMAB01000011">
    <property type="protein sequence ID" value="TCS81809.1"/>
    <property type="molecule type" value="Genomic_DNA"/>
</dbReference>
<reference evidence="3 4" key="1">
    <citation type="submission" date="2019-03" db="EMBL/GenBank/DDBJ databases">
        <title>Genomic Encyclopedia of Type Strains, Phase IV (KMG-IV): sequencing the most valuable type-strain genomes for metagenomic binning, comparative biology and taxonomic classification.</title>
        <authorList>
            <person name="Goeker M."/>
        </authorList>
    </citation>
    <scope>NUCLEOTIDE SEQUENCE [LARGE SCALE GENOMIC DNA]</scope>
    <source>
        <strain evidence="3 4">DSM 23802</strain>
    </source>
</reference>
<evidence type="ECO:0000313" key="3">
    <source>
        <dbReference type="EMBL" id="TCS81809.1"/>
    </source>
</evidence>
<dbReference type="NCBIfam" id="NF009804">
    <property type="entry name" value="PRK13288.1"/>
    <property type="match status" value="1"/>
</dbReference>
<dbReference type="InterPro" id="IPR023198">
    <property type="entry name" value="PGP-like_dom2"/>
</dbReference>
<keyword evidence="2" id="KW-0460">Magnesium</keyword>
<dbReference type="GO" id="GO:0006281">
    <property type="term" value="P:DNA repair"/>
    <property type="evidence" value="ECO:0007669"/>
    <property type="project" value="TreeGrafter"/>
</dbReference>
<dbReference type="FunFam" id="3.40.50.1000:FF:000022">
    <property type="entry name" value="Phosphoglycolate phosphatase"/>
    <property type="match status" value="1"/>
</dbReference>
<dbReference type="SFLD" id="SFLDG01135">
    <property type="entry name" value="C1.5.6:_HAD__Beta-PGM__Phospha"/>
    <property type="match status" value="1"/>
</dbReference>
<dbReference type="SUPFAM" id="SSF56784">
    <property type="entry name" value="HAD-like"/>
    <property type="match status" value="1"/>
</dbReference>
<name>A0A4R3KFN0_9BACI</name>
<evidence type="ECO:0000256" key="1">
    <source>
        <dbReference type="ARBA" id="ARBA00022801"/>
    </source>
</evidence>
<dbReference type="Gene3D" id="1.10.150.240">
    <property type="entry name" value="Putative phosphatase, domain 2"/>
    <property type="match status" value="1"/>
</dbReference>
<dbReference type="NCBIfam" id="TIGR01509">
    <property type="entry name" value="HAD-SF-IA-v3"/>
    <property type="match status" value="1"/>
</dbReference>
<dbReference type="Pfam" id="PF13419">
    <property type="entry name" value="HAD_2"/>
    <property type="match status" value="1"/>
</dbReference>
<keyword evidence="4" id="KW-1185">Reference proteome</keyword>
<sequence length="228" mass="26143">MKYKTLLFDLDGTILNTNELIINSFLYTLEQFYPGKYNREMIIPHMGKPLYEQMVIFGDESHAEEMVKIYREHNLRTHDEYVLEFPHVKEVLETLKQEGAILGVVTTKMLNTTMMGLKRFGMDSLMSTIVSYEDTEFHKPAPEPVLLAMERLGANPETTLMVGDSQYDIQAAKNAGITAIGVAWSLKGPEFLKQFDPDYVIKDMRDLIPIVRGIKEDEENKTISGERK</sequence>
<comment type="caution">
    <text evidence="3">The sequence shown here is derived from an EMBL/GenBank/DDBJ whole genome shotgun (WGS) entry which is preliminary data.</text>
</comment>
<dbReference type="PANTHER" id="PTHR43434">
    <property type="entry name" value="PHOSPHOGLYCOLATE PHOSPHATASE"/>
    <property type="match status" value="1"/>
</dbReference>
<dbReference type="AlphaFoldDB" id="A0A4R3KFN0"/>
<proteinExistence type="predicted"/>
<evidence type="ECO:0000313" key="4">
    <source>
        <dbReference type="Proteomes" id="UP000295788"/>
    </source>
</evidence>
<dbReference type="InterPro" id="IPR050155">
    <property type="entry name" value="HAD-like_hydrolase_sf"/>
</dbReference>
<dbReference type="OrthoDB" id="9807630at2"/>
<dbReference type="InterPro" id="IPR041492">
    <property type="entry name" value="HAD_2"/>
</dbReference>
<dbReference type="Gene3D" id="3.40.50.1000">
    <property type="entry name" value="HAD superfamily/HAD-like"/>
    <property type="match status" value="1"/>
</dbReference>
<dbReference type="NCBIfam" id="TIGR01549">
    <property type="entry name" value="HAD-SF-IA-v1"/>
    <property type="match status" value="1"/>
</dbReference>
<dbReference type="InterPro" id="IPR006439">
    <property type="entry name" value="HAD-SF_hydro_IA"/>
</dbReference>
<dbReference type="InterPro" id="IPR023214">
    <property type="entry name" value="HAD_sf"/>
</dbReference>
<protein>
    <submittedName>
        <fullName evidence="3">Pyrophosphatase PpaX</fullName>
    </submittedName>
</protein>
<dbReference type="PANTHER" id="PTHR43434:SF26">
    <property type="entry name" value="PYROPHOSPHATASE PPAX"/>
    <property type="match status" value="1"/>
</dbReference>
<dbReference type="SFLD" id="SFLDS00003">
    <property type="entry name" value="Haloacid_Dehalogenase"/>
    <property type="match status" value="1"/>
</dbReference>
<dbReference type="InterPro" id="IPR036412">
    <property type="entry name" value="HAD-like_sf"/>
</dbReference>
<keyword evidence="1" id="KW-0378">Hydrolase</keyword>
<evidence type="ECO:0000256" key="2">
    <source>
        <dbReference type="ARBA" id="ARBA00022842"/>
    </source>
</evidence>
<dbReference type="SFLD" id="SFLDG01129">
    <property type="entry name" value="C1.5:_HAD__Beta-PGM__Phosphata"/>
    <property type="match status" value="1"/>
</dbReference>
<gene>
    <name evidence="3" type="ORF">EDD72_11147</name>
</gene>
<dbReference type="GO" id="GO:0005829">
    <property type="term" value="C:cytosol"/>
    <property type="evidence" value="ECO:0007669"/>
    <property type="project" value="TreeGrafter"/>
</dbReference>
<dbReference type="RefSeq" id="WP_132769104.1">
    <property type="nucleotide sequence ID" value="NZ_SMAB01000011.1"/>
</dbReference>